<dbReference type="RefSeq" id="WP_263003372.1">
    <property type="nucleotide sequence ID" value="NZ_JAOTEM010000002.1"/>
</dbReference>
<organism evidence="1 2">
    <name type="scientific">Chryseobacterium edaphi</name>
    <dbReference type="NCBI Taxonomy" id="2976532"/>
    <lineage>
        <taxon>Bacteria</taxon>
        <taxon>Pseudomonadati</taxon>
        <taxon>Bacteroidota</taxon>
        <taxon>Flavobacteriia</taxon>
        <taxon>Flavobacteriales</taxon>
        <taxon>Weeksellaceae</taxon>
        <taxon>Chryseobacterium group</taxon>
        <taxon>Chryseobacterium</taxon>
    </lineage>
</organism>
<dbReference type="Proteomes" id="UP001208649">
    <property type="component" value="Unassembled WGS sequence"/>
</dbReference>
<reference evidence="2" key="1">
    <citation type="submission" date="2023-07" db="EMBL/GenBank/DDBJ databases">
        <title>Chryseobacterium sp. strain PBS4-4 Genome sequencing and assembly.</title>
        <authorList>
            <person name="Jung Y."/>
        </authorList>
    </citation>
    <scope>NUCLEOTIDE SEQUENCE [LARGE SCALE GENOMIC DNA]</scope>
    <source>
        <strain evidence="2">PBS4-4</strain>
    </source>
</reference>
<comment type="caution">
    <text evidence="1">The sequence shown here is derived from an EMBL/GenBank/DDBJ whole genome shotgun (WGS) entry which is preliminary data.</text>
</comment>
<gene>
    <name evidence="1" type="ORF">NZ698_12110</name>
</gene>
<name>A0ABT2W951_9FLAO</name>
<evidence type="ECO:0000313" key="1">
    <source>
        <dbReference type="EMBL" id="MCU7617944.1"/>
    </source>
</evidence>
<sequence>MKEKYIVDKSLKDIHIGHYIHLKVIENKIDINRICNFFDLREEDIIKFYESEDIATSDLLRWCKLLNYDFFRIYTGHLILYSPPCKNPNMPPSELPAFKKNIYTQEVIDYLLELITKQKKSIPEVLER</sequence>
<proteinExistence type="predicted"/>
<evidence type="ECO:0000313" key="2">
    <source>
        <dbReference type="Proteomes" id="UP001208649"/>
    </source>
</evidence>
<dbReference type="EMBL" id="JAOTEM010000002">
    <property type="protein sequence ID" value="MCU7617944.1"/>
    <property type="molecule type" value="Genomic_DNA"/>
</dbReference>
<protein>
    <submittedName>
        <fullName evidence="1">Transposase</fullName>
    </submittedName>
</protein>
<accession>A0ABT2W951</accession>
<keyword evidence="2" id="KW-1185">Reference proteome</keyword>